<evidence type="ECO:0000313" key="8">
    <source>
        <dbReference type="EMBL" id="KEI73101.1"/>
    </source>
</evidence>
<dbReference type="PROSITE" id="PS00610">
    <property type="entry name" value="NA_NEUROTRAN_SYMP_1"/>
    <property type="match status" value="1"/>
</dbReference>
<dbReference type="CDD" id="cd10334">
    <property type="entry name" value="SLC6sbd_u1"/>
    <property type="match status" value="1"/>
</dbReference>
<name>A0A081KG25_9GAMM</name>
<dbReference type="RefSeq" id="WP_020582291.1">
    <property type="nucleotide sequence ID" value="NZ_JOJP01000001.1"/>
</dbReference>
<sequence length="495" mass="54087">MQREQWASRTGFILAAVGSAIGLGNIWRFPYMTYENGGGAFLIPYFFAMLTAGIPFMILEFGLGQKLRSSAPRAFAKLHSKMEYLGWFQVLVAAIIACYYVAVIGWSISYLGFSFTQSWGVDANAFFFGEYLKLRGDNSPSALGSLQWHIVAPILLAWAVSFYATFTGVRTGIERLGKIMMPLLFIMVVVLTLRVLMLPGAADGVNWMFKPDFSALLNPKVWSAAYGQIFFTLSVGFAIMIAYSSYLPEKSDINNNAIMTVFINCGFSMMAGVMIFAVLGYMAAQQGVPLTEVVSSGVGLAFVTIPTAINLLPMPWLLGPMFFIALVVAGLSSHISIMEAVVSSAIDKMGWTRRKAAAVICGAGALISMAYATNGGLLLLDIVDYYINNIALLGSCLIELFLMAWVFKKLPELRSHVNSISEIAVGYWWEFCIRYLCVGLLLVIVGNNLVTAATENYGGYASADQMLFGWGMVAAMVIAGFLISTRRPFPMPLEA</sequence>
<dbReference type="PROSITE" id="PS50267">
    <property type="entry name" value="NA_NEUROTRAN_SYMP_3"/>
    <property type="match status" value="1"/>
</dbReference>
<dbReference type="Pfam" id="PF00209">
    <property type="entry name" value="SNF"/>
    <property type="match status" value="2"/>
</dbReference>
<feature type="transmembrane region" description="Helical" evidence="7">
    <location>
        <begin position="42"/>
        <end position="63"/>
    </location>
</feature>
<comment type="similarity">
    <text evidence="6">Belongs to the sodium:neurotransmitter symporter (SNF) (TC 2.A.22) family.</text>
</comment>
<dbReference type="PANTHER" id="PTHR11616:SF240">
    <property type="entry name" value="BLOATED TUBULES, ISOFORM B-RELATED"/>
    <property type="match status" value="1"/>
</dbReference>
<dbReference type="InterPro" id="IPR000175">
    <property type="entry name" value="Na/ntran_symport"/>
</dbReference>
<feature type="transmembrane region" description="Helical" evidence="7">
    <location>
        <begin position="84"/>
        <end position="108"/>
    </location>
</feature>
<evidence type="ECO:0000256" key="7">
    <source>
        <dbReference type="SAM" id="Phobius"/>
    </source>
</evidence>
<dbReference type="InterPro" id="IPR037272">
    <property type="entry name" value="SNS_sf"/>
</dbReference>
<organism evidence="8 9">
    <name type="scientific">Endozoicomonas elysicola</name>
    <dbReference type="NCBI Taxonomy" id="305900"/>
    <lineage>
        <taxon>Bacteria</taxon>
        <taxon>Pseudomonadati</taxon>
        <taxon>Pseudomonadota</taxon>
        <taxon>Gammaproteobacteria</taxon>
        <taxon>Oceanospirillales</taxon>
        <taxon>Endozoicomonadaceae</taxon>
        <taxon>Endozoicomonas</taxon>
    </lineage>
</organism>
<dbReference type="NCBIfam" id="NF037979">
    <property type="entry name" value="Na_transp"/>
    <property type="match status" value="1"/>
</dbReference>
<keyword evidence="3 6" id="KW-0812">Transmembrane</keyword>
<comment type="caution">
    <text evidence="8">The sequence shown here is derived from an EMBL/GenBank/DDBJ whole genome shotgun (WGS) entry which is preliminary data.</text>
</comment>
<evidence type="ECO:0000256" key="4">
    <source>
        <dbReference type="ARBA" id="ARBA00022989"/>
    </source>
</evidence>
<evidence type="ECO:0000256" key="1">
    <source>
        <dbReference type="ARBA" id="ARBA00004141"/>
    </source>
</evidence>
<dbReference type="GO" id="GO:0035725">
    <property type="term" value="P:sodium ion transmembrane transport"/>
    <property type="evidence" value="ECO:0007669"/>
    <property type="project" value="TreeGrafter"/>
</dbReference>
<dbReference type="PRINTS" id="PR00176">
    <property type="entry name" value="NANEUSMPORT"/>
</dbReference>
<evidence type="ECO:0000313" key="9">
    <source>
        <dbReference type="Proteomes" id="UP000027997"/>
    </source>
</evidence>
<dbReference type="GO" id="GO:0005886">
    <property type="term" value="C:plasma membrane"/>
    <property type="evidence" value="ECO:0007669"/>
    <property type="project" value="TreeGrafter"/>
</dbReference>
<keyword evidence="6" id="KW-0769">Symport</keyword>
<proteinExistence type="inferred from homology"/>
<keyword evidence="2 6" id="KW-0813">Transport</keyword>
<gene>
    <name evidence="8" type="ORF">GV64_22435</name>
</gene>
<evidence type="ECO:0000256" key="2">
    <source>
        <dbReference type="ARBA" id="ARBA00022448"/>
    </source>
</evidence>
<feature type="transmembrane region" description="Helical" evidence="7">
    <location>
        <begin position="427"/>
        <end position="446"/>
    </location>
</feature>
<feature type="transmembrane region" description="Helical" evidence="7">
    <location>
        <begin position="386"/>
        <end position="407"/>
    </location>
</feature>
<comment type="subcellular location">
    <subcellularLocation>
        <location evidence="1">Membrane</location>
        <topology evidence="1">Multi-pass membrane protein</topology>
    </subcellularLocation>
</comment>
<keyword evidence="4 7" id="KW-1133">Transmembrane helix</keyword>
<evidence type="ECO:0000256" key="6">
    <source>
        <dbReference type="RuleBase" id="RU003732"/>
    </source>
</evidence>
<protein>
    <recommendedName>
        <fullName evidence="6">Transporter</fullName>
    </recommendedName>
</protein>
<feature type="transmembrane region" description="Helical" evidence="7">
    <location>
        <begin position="258"/>
        <end position="284"/>
    </location>
</feature>
<feature type="transmembrane region" description="Helical" evidence="7">
    <location>
        <begin position="181"/>
        <end position="202"/>
    </location>
</feature>
<dbReference type="GO" id="GO:0015293">
    <property type="term" value="F:symporter activity"/>
    <property type="evidence" value="ECO:0007669"/>
    <property type="project" value="UniProtKB-KW"/>
</dbReference>
<feature type="transmembrane region" description="Helical" evidence="7">
    <location>
        <begin position="466"/>
        <end position="483"/>
    </location>
</feature>
<evidence type="ECO:0000256" key="5">
    <source>
        <dbReference type="ARBA" id="ARBA00023136"/>
    </source>
</evidence>
<dbReference type="AlphaFoldDB" id="A0A081KG25"/>
<feature type="transmembrane region" description="Helical" evidence="7">
    <location>
        <begin position="12"/>
        <end position="30"/>
    </location>
</feature>
<dbReference type="PANTHER" id="PTHR11616">
    <property type="entry name" value="SODIUM/CHLORIDE DEPENDENT TRANSPORTER"/>
    <property type="match status" value="1"/>
</dbReference>
<feature type="transmembrane region" description="Helical" evidence="7">
    <location>
        <begin position="146"/>
        <end position="169"/>
    </location>
</feature>
<dbReference type="Proteomes" id="UP000027997">
    <property type="component" value="Unassembled WGS sequence"/>
</dbReference>
<dbReference type="eggNOG" id="COG0733">
    <property type="taxonomic scope" value="Bacteria"/>
</dbReference>
<dbReference type="SUPFAM" id="SSF161070">
    <property type="entry name" value="SNF-like"/>
    <property type="match status" value="1"/>
</dbReference>
<keyword evidence="9" id="KW-1185">Reference proteome</keyword>
<feature type="transmembrane region" description="Helical" evidence="7">
    <location>
        <begin position="316"/>
        <end position="335"/>
    </location>
</feature>
<feature type="transmembrane region" description="Helical" evidence="7">
    <location>
        <begin position="356"/>
        <end position="380"/>
    </location>
</feature>
<accession>A0A081KG25</accession>
<reference evidence="8 9" key="1">
    <citation type="submission" date="2014-06" db="EMBL/GenBank/DDBJ databases">
        <title>Whole Genome Sequences of Three Symbiotic Endozoicomonas Bacteria.</title>
        <authorList>
            <person name="Neave M.J."/>
            <person name="Apprill A."/>
            <person name="Voolstra C.R."/>
        </authorList>
    </citation>
    <scope>NUCLEOTIDE SEQUENCE [LARGE SCALE GENOMIC DNA]</scope>
    <source>
        <strain evidence="8 9">DSM 22380</strain>
    </source>
</reference>
<evidence type="ECO:0000256" key="3">
    <source>
        <dbReference type="ARBA" id="ARBA00022692"/>
    </source>
</evidence>
<dbReference type="EMBL" id="JOJP01000001">
    <property type="protein sequence ID" value="KEI73101.1"/>
    <property type="molecule type" value="Genomic_DNA"/>
</dbReference>
<keyword evidence="5 7" id="KW-0472">Membrane</keyword>
<feature type="transmembrane region" description="Helical" evidence="7">
    <location>
        <begin position="222"/>
        <end position="246"/>
    </location>
</feature>